<feature type="compositionally biased region" description="Low complexity" evidence="1">
    <location>
        <begin position="418"/>
        <end position="430"/>
    </location>
</feature>
<dbReference type="Pfam" id="PF03399">
    <property type="entry name" value="SAC3_GANP"/>
    <property type="match status" value="1"/>
</dbReference>
<feature type="region of interest" description="Disordered" evidence="1">
    <location>
        <begin position="399"/>
        <end position="588"/>
    </location>
</feature>
<feature type="region of interest" description="Disordered" evidence="1">
    <location>
        <begin position="1576"/>
        <end position="1609"/>
    </location>
</feature>
<dbReference type="InterPro" id="IPR007307">
    <property type="entry name" value="Ltv1"/>
</dbReference>
<evidence type="ECO:0000256" key="1">
    <source>
        <dbReference type="SAM" id="MobiDB-lite"/>
    </source>
</evidence>
<feature type="compositionally biased region" description="Polar residues" evidence="1">
    <location>
        <begin position="1335"/>
        <end position="1372"/>
    </location>
</feature>
<feature type="compositionally biased region" description="Low complexity" evidence="1">
    <location>
        <begin position="1240"/>
        <end position="1253"/>
    </location>
</feature>
<feature type="compositionally biased region" description="Polar residues" evidence="1">
    <location>
        <begin position="536"/>
        <end position="551"/>
    </location>
</feature>
<dbReference type="Gene3D" id="1.25.40.990">
    <property type="match status" value="1"/>
</dbReference>
<feature type="compositionally biased region" description="Polar residues" evidence="1">
    <location>
        <begin position="679"/>
        <end position="688"/>
    </location>
</feature>
<feature type="compositionally biased region" description="Polar residues" evidence="1">
    <location>
        <begin position="505"/>
        <end position="522"/>
    </location>
</feature>
<evidence type="ECO:0000259" key="2">
    <source>
        <dbReference type="Pfam" id="PF03399"/>
    </source>
</evidence>
<dbReference type="GO" id="GO:0006406">
    <property type="term" value="P:mRNA export from nucleus"/>
    <property type="evidence" value="ECO:0007669"/>
    <property type="project" value="TreeGrafter"/>
</dbReference>
<dbReference type="Pfam" id="PF04180">
    <property type="entry name" value="LTV"/>
    <property type="match status" value="1"/>
</dbReference>
<dbReference type="PANTHER" id="PTHR12436">
    <property type="entry name" value="80 KDA MCM3-ASSOCIATED PROTEIN"/>
    <property type="match status" value="1"/>
</dbReference>
<feature type="compositionally biased region" description="Low complexity" evidence="1">
    <location>
        <begin position="560"/>
        <end position="584"/>
    </location>
</feature>
<feature type="region of interest" description="Disordered" evidence="1">
    <location>
        <begin position="638"/>
        <end position="688"/>
    </location>
</feature>
<feature type="compositionally biased region" description="Acidic residues" evidence="1">
    <location>
        <begin position="199"/>
        <end position="219"/>
    </location>
</feature>
<proteinExistence type="predicted"/>
<feature type="compositionally biased region" description="Low complexity" evidence="1">
    <location>
        <begin position="1579"/>
        <end position="1590"/>
    </location>
</feature>
<dbReference type="InterPro" id="IPR005062">
    <property type="entry name" value="SAC3/GANP/THP3_conserved"/>
</dbReference>
<feature type="region of interest" description="Disordered" evidence="1">
    <location>
        <begin position="282"/>
        <end position="305"/>
    </location>
</feature>
<sequence length="1783" mass="196908">MARGKWIDKKNATHFQLVHRPQNDPLIHDESASSMVLNPTNAPNLNKIKKLEELNAELGAGVAHIRDNEGEAANYGVYYDDTEYDYMQHMRVLGRGGGESTFVEATGPKNKNKGKGKQTLEDALRDASLEEKAGAVLDDEMLPSKNLRKVTYQAQQNVPDALAGFQPDMDPRLREVLEALEDEAYVDDDDEIFGKLAQDGEELDDEEFDETWDDEDGWESDATAKPTQEYKDAPVTTQDIDSDEREDHGDGDWMANFSKFKKDQKSIKAQVAQSQADVQSSLFTTTTNGGRHKKRKGALTNPSAYSMTSSSVFRTEGLTTLDQRFEKIEEQYNEDFDDMASVSMASSSISTVEGDVRQDFDSIMDEFLGTHSMSGKTNVKKMKYQTGMEQLDEVRKGLGPARFTSFSNRSTRTQKANARGARGNSKSSRGSRGRGQTGRGASKNSSATPSPSATTTANPFEKERLENAAKREQRGQNGTTTNNRGRESSRGESHTNKQVRFATSPIENSAGSSASATPSDMKTSSALGTATSTLSNPFAFTGNINSKTSSKLFGGAPTGPSAKTTSPSPFAPSSSSNPPNTNNFGLATAAPSTAVNPFASSNTIRTASPSSNFGTPSGVSTTPLSALVNSQKPGILKATKGASSKQVSFEEKPEKPFQQNASKEPFQSSNGFTEKKNKASIQSKASFKNTTSTSLEMASFGSSSELANNINTLLRKEKISPPRCAANNPGDPREKTAVITYLDELKKYRTRVRASLIQGGFIDDPSKPKKLSEAIDFKGTCDQMCPEEEIIRRIIEDDVQRSEKEMVPDGSMRPSPQMMIKKLARSAAGEDAPLPQDVRSPAALRRTLDYLIDTVLGEDDNLAAQHEFLWDRTRAIRRDFVFQSSMSPPELTDQVYCLEKITRFHVTALHQMSKPDVAPENFVEQQEVEQLSKSLLSLIHAYEDCNLQNISCENEAEFRAYYVLLNSSNPGILETVQNWGWKFWGESEQIKIAVGLVECLQNTWSPRGPLQPFSVLNVAQNAFSRFFTILKGRNVSYTMACFAEMHFNEVRKNALKTILSAYQRQRDQPKDWSIGKLNQYLHFDDPWDIVDFGESYGLRFDEVDDDYCLSLALDNQVVEPFPPIKQPHSREIVERKCTGYTLTQVIDTTVYEGVSEITNQGEDSSSDDGLFVKDSTGGVKSLPSAGTIAEPPKAPELSIAQTTQQAFSTSPATPLFGFSSASETNTATPFLAEKPKDETAPSAAPTPFTPLAPFKVTSASALPSPRTTEPPRSTWPSNNAASPNLPQTTPTAPPKFSWPSDNAVSSNLPQTTSTEIKTFIPQAPVPQFTRPKLNDWSSSSKPMPQSVFSEPGGQSSVPESTKASTFTPTPQPDLSNLFKPVVKVAPQPTIQALAPHVSPLDNFAKWIALGEDGIMEQFMTYTVQNLVEETMEIFVRDVAAKARKEAELIDEEEKKLARKEADDFRSNALAVKYCNMWRANAHHLWVRRQGSKARRARIEYAESMKASRAAFSASVVEDFRVSTSKGRKRVSSPFKDRRLSLGSLLEETGVLAGVHNPKDKIREIVHNGQAEHINKRLKSSVSSIASDSTSNTHRRNQSDHSLQRSLLSDPSFLNGGSRIHLMPSYRAADETRPQISGVQTDYFRLKARGITTLPNGTPLATSVAKDPLRLKQSFDGSSKPIRSRRSSILPKEQPIPRSSPARVPAQQLLMPTPTDDEEIQRLKERARAVMAADSGKKLQKRGLDDDEDLFERAKRIRDRMDEDSEWLRREVDRYSESRSGSWS</sequence>
<dbReference type="STRING" id="1432307.W9CTF8"/>
<feature type="domain" description="SAC3/GANP/THP3 conserved" evidence="2">
    <location>
        <begin position="784"/>
        <end position="1101"/>
    </location>
</feature>
<dbReference type="InterPro" id="IPR045107">
    <property type="entry name" value="SAC3/GANP/THP3"/>
</dbReference>
<feature type="region of interest" description="Disordered" evidence="1">
    <location>
        <begin position="1158"/>
        <end position="1221"/>
    </location>
</feature>
<feature type="compositionally biased region" description="Polar residues" evidence="1">
    <location>
        <begin position="657"/>
        <end position="672"/>
    </location>
</feature>
<feature type="compositionally biased region" description="Basic and acidic residues" evidence="1">
    <location>
        <begin position="484"/>
        <end position="495"/>
    </location>
</feature>
<feature type="compositionally biased region" description="Low complexity" evidence="1">
    <location>
        <begin position="523"/>
        <end position="535"/>
    </location>
</feature>
<feature type="compositionally biased region" description="Basic and acidic residues" evidence="1">
    <location>
        <begin position="460"/>
        <end position="474"/>
    </location>
</feature>
<feature type="compositionally biased region" description="Low complexity" evidence="1">
    <location>
        <begin position="1263"/>
        <end position="1277"/>
    </location>
</feature>
<feature type="region of interest" description="Disordered" evidence="1">
    <location>
        <begin position="1236"/>
        <end position="1255"/>
    </location>
</feature>
<reference evidence="3 4" key="1">
    <citation type="journal article" date="2014" name="Genome Announc.">
        <title>Draft genome sequence of Sclerotinia borealis, a psychrophilic plant pathogenic fungus.</title>
        <authorList>
            <person name="Mardanov A.V."/>
            <person name="Beletsky A.V."/>
            <person name="Kadnikov V.V."/>
            <person name="Ignatov A.N."/>
            <person name="Ravin N.V."/>
        </authorList>
    </citation>
    <scope>NUCLEOTIDE SEQUENCE [LARGE SCALE GENOMIC DNA]</scope>
    <source>
        <strain evidence="4">F-4157</strain>
    </source>
</reference>
<feature type="region of interest" description="Disordered" evidence="1">
    <location>
        <begin position="197"/>
        <end position="253"/>
    </location>
</feature>
<evidence type="ECO:0000313" key="4">
    <source>
        <dbReference type="Proteomes" id="UP000019487"/>
    </source>
</evidence>
<feature type="region of interest" description="Disordered" evidence="1">
    <location>
        <begin position="601"/>
        <end position="620"/>
    </location>
</feature>
<dbReference type="OrthoDB" id="264795at2759"/>
<comment type="caution">
    <text evidence="3">The sequence shown here is derived from an EMBL/GenBank/DDBJ whole genome shotgun (WGS) entry which is preliminary data.</text>
</comment>
<protein>
    <recommendedName>
        <fullName evidence="2">SAC3/GANP/THP3 conserved domain-containing protein</fullName>
    </recommendedName>
</protein>
<feature type="region of interest" description="Disordered" evidence="1">
    <location>
        <begin position="1327"/>
        <end position="1372"/>
    </location>
</feature>
<feature type="compositionally biased region" description="Low complexity" evidence="1">
    <location>
        <begin position="439"/>
        <end position="459"/>
    </location>
</feature>
<gene>
    <name evidence="3" type="ORF">SBOR_1794</name>
</gene>
<keyword evidence="4" id="KW-1185">Reference proteome</keyword>
<name>W9CTF8_SCLBF</name>
<dbReference type="PANTHER" id="PTHR12436:SF3">
    <property type="entry name" value="GERMINAL-CENTER ASSOCIATED NUCLEAR PROTEIN"/>
    <property type="match status" value="1"/>
</dbReference>
<dbReference type="HOGENOM" id="CLU_001323_1_0_1"/>
<dbReference type="EMBL" id="AYSA01000068">
    <property type="protein sequence ID" value="ESZ97785.1"/>
    <property type="molecule type" value="Genomic_DNA"/>
</dbReference>
<feature type="compositionally biased region" description="Polar residues" evidence="1">
    <location>
        <begin position="1278"/>
        <end position="1290"/>
    </location>
</feature>
<feature type="region of interest" description="Disordered" evidence="1">
    <location>
        <begin position="1260"/>
        <end position="1308"/>
    </location>
</feature>
<dbReference type="Proteomes" id="UP000019487">
    <property type="component" value="Unassembled WGS sequence"/>
</dbReference>
<accession>W9CTF8</accession>
<dbReference type="GO" id="GO:0070390">
    <property type="term" value="C:transcription export complex 2"/>
    <property type="evidence" value="ECO:0007669"/>
    <property type="project" value="TreeGrafter"/>
</dbReference>
<feature type="compositionally biased region" description="Polar residues" evidence="1">
    <location>
        <begin position="1299"/>
        <end position="1308"/>
    </location>
</feature>
<feature type="compositionally biased region" description="Polar residues" evidence="1">
    <location>
        <begin position="404"/>
        <end position="416"/>
    </location>
</feature>
<feature type="compositionally biased region" description="Polar residues" evidence="1">
    <location>
        <begin position="1199"/>
        <end position="1212"/>
    </location>
</feature>
<feature type="region of interest" description="Disordered" evidence="1">
    <location>
        <begin position="1691"/>
        <end position="1716"/>
    </location>
</feature>
<dbReference type="GO" id="GO:0042274">
    <property type="term" value="P:ribosomal small subunit biogenesis"/>
    <property type="evidence" value="ECO:0007669"/>
    <property type="project" value="InterPro"/>
</dbReference>
<evidence type="ECO:0000313" key="3">
    <source>
        <dbReference type="EMBL" id="ESZ97785.1"/>
    </source>
</evidence>
<organism evidence="3 4">
    <name type="scientific">Sclerotinia borealis (strain F-4128)</name>
    <dbReference type="NCBI Taxonomy" id="1432307"/>
    <lineage>
        <taxon>Eukaryota</taxon>
        <taxon>Fungi</taxon>
        <taxon>Dikarya</taxon>
        <taxon>Ascomycota</taxon>
        <taxon>Pezizomycotina</taxon>
        <taxon>Leotiomycetes</taxon>
        <taxon>Helotiales</taxon>
        <taxon>Sclerotiniaceae</taxon>
        <taxon>Sclerotinia</taxon>
    </lineage>
</organism>
<dbReference type="GO" id="GO:0005737">
    <property type="term" value="C:cytoplasm"/>
    <property type="evidence" value="ECO:0007669"/>
    <property type="project" value="TreeGrafter"/>
</dbReference>